<name>X1SBZ9_9ZZZZ</name>
<dbReference type="AlphaFoldDB" id="X1SBZ9"/>
<accession>X1SBZ9</accession>
<reference evidence="1" key="1">
    <citation type="journal article" date="2014" name="Front. Microbiol.">
        <title>High frequency of phylogenetically diverse reductive dehalogenase-homologous genes in deep subseafloor sedimentary metagenomes.</title>
        <authorList>
            <person name="Kawai M."/>
            <person name="Futagami T."/>
            <person name="Toyoda A."/>
            <person name="Takaki Y."/>
            <person name="Nishi S."/>
            <person name="Hori S."/>
            <person name="Arai W."/>
            <person name="Tsubouchi T."/>
            <person name="Morono Y."/>
            <person name="Uchiyama I."/>
            <person name="Ito T."/>
            <person name="Fujiyama A."/>
            <person name="Inagaki F."/>
            <person name="Takami H."/>
        </authorList>
    </citation>
    <scope>NUCLEOTIDE SEQUENCE</scope>
    <source>
        <strain evidence="1">Expedition CK06-06</strain>
    </source>
</reference>
<gene>
    <name evidence="1" type="ORF">S12H4_34393</name>
</gene>
<comment type="caution">
    <text evidence="1">The sequence shown here is derived from an EMBL/GenBank/DDBJ whole genome shotgun (WGS) entry which is preliminary data.</text>
</comment>
<protein>
    <submittedName>
        <fullName evidence="1">Uncharacterized protein</fullName>
    </submittedName>
</protein>
<organism evidence="1">
    <name type="scientific">marine sediment metagenome</name>
    <dbReference type="NCBI Taxonomy" id="412755"/>
    <lineage>
        <taxon>unclassified sequences</taxon>
        <taxon>metagenomes</taxon>
        <taxon>ecological metagenomes</taxon>
    </lineage>
</organism>
<proteinExistence type="predicted"/>
<evidence type="ECO:0000313" key="1">
    <source>
        <dbReference type="EMBL" id="GAI90547.1"/>
    </source>
</evidence>
<sequence>MVCESQKELLTNSRRIYAQKSHQAKRMVDILFFIDGSFRRM</sequence>
<dbReference type="EMBL" id="BARW01020346">
    <property type="protein sequence ID" value="GAI90547.1"/>
    <property type="molecule type" value="Genomic_DNA"/>
</dbReference>